<dbReference type="AlphaFoldDB" id="A0A8H8QUZ1"/>
<evidence type="ECO:0000256" key="16">
    <source>
        <dbReference type="ARBA" id="ARBA00069760"/>
    </source>
</evidence>
<dbReference type="FunFam" id="3.40.50.620:FF:000082">
    <property type="entry name" value="MSW1p Mitochondrial tryptophanyl-tRNA synthetase"/>
    <property type="match status" value="1"/>
</dbReference>
<dbReference type="InterPro" id="IPR001848">
    <property type="entry name" value="Ribosomal_uS10"/>
</dbReference>
<evidence type="ECO:0000256" key="9">
    <source>
        <dbReference type="ARBA" id="ARBA00022980"/>
    </source>
</evidence>
<dbReference type="InterPro" id="IPR024109">
    <property type="entry name" value="Trp-tRNA-ligase_bac-type"/>
</dbReference>
<evidence type="ECO:0000313" key="21">
    <source>
        <dbReference type="Proteomes" id="UP000431533"/>
    </source>
</evidence>
<dbReference type="Gene3D" id="3.40.50.620">
    <property type="entry name" value="HUPs"/>
    <property type="match status" value="1"/>
</dbReference>
<evidence type="ECO:0000313" key="20">
    <source>
        <dbReference type="EMBL" id="TVY22996.1"/>
    </source>
</evidence>
<feature type="compositionally biased region" description="Polar residues" evidence="18">
    <location>
        <begin position="53"/>
        <end position="75"/>
    </location>
</feature>
<comment type="similarity">
    <text evidence="3">Belongs to the universal ribosomal protein uS10 family.</text>
</comment>
<proteinExistence type="inferred from homology"/>
<dbReference type="SMART" id="SM01403">
    <property type="entry name" value="Ribosomal_S10"/>
    <property type="match status" value="1"/>
</dbReference>
<keyword evidence="11" id="KW-0687">Ribonucleoprotein</keyword>
<comment type="catalytic activity">
    <reaction evidence="15">
        <text>tRNA(Trp) + L-tryptophan + ATP = L-tryptophyl-tRNA(Trp) + AMP + diphosphate + H(+)</text>
        <dbReference type="Rhea" id="RHEA:24080"/>
        <dbReference type="Rhea" id="RHEA-COMP:9671"/>
        <dbReference type="Rhea" id="RHEA-COMP:9705"/>
        <dbReference type="ChEBI" id="CHEBI:15378"/>
        <dbReference type="ChEBI" id="CHEBI:30616"/>
        <dbReference type="ChEBI" id="CHEBI:33019"/>
        <dbReference type="ChEBI" id="CHEBI:57912"/>
        <dbReference type="ChEBI" id="CHEBI:78442"/>
        <dbReference type="ChEBI" id="CHEBI:78535"/>
        <dbReference type="ChEBI" id="CHEBI:456215"/>
        <dbReference type="EC" id="6.1.1.2"/>
    </reaction>
</comment>
<evidence type="ECO:0000256" key="18">
    <source>
        <dbReference type="SAM" id="MobiDB-lite"/>
    </source>
</evidence>
<comment type="similarity">
    <text evidence="2">Belongs to the class-I aminoacyl-tRNA synthetase family.</text>
</comment>
<keyword evidence="5 20" id="KW-0436">Ligase</keyword>
<evidence type="ECO:0000256" key="7">
    <source>
        <dbReference type="ARBA" id="ARBA00022840"/>
    </source>
</evidence>
<dbReference type="InterPro" id="IPR002306">
    <property type="entry name" value="Trp-tRNA-ligase"/>
</dbReference>
<name>A0A8H8QUZ1_9HELO</name>
<evidence type="ECO:0000256" key="1">
    <source>
        <dbReference type="ARBA" id="ARBA00004305"/>
    </source>
</evidence>
<dbReference type="HAMAP" id="MF_00508">
    <property type="entry name" value="Ribosomal_uS10"/>
    <property type="match status" value="1"/>
</dbReference>
<dbReference type="PANTHER" id="PTHR43766">
    <property type="entry name" value="TRYPTOPHAN--TRNA LIGASE, MITOCHONDRIAL"/>
    <property type="match status" value="1"/>
</dbReference>
<dbReference type="InterPro" id="IPR001412">
    <property type="entry name" value="aa-tRNA-synth_I_CS"/>
</dbReference>
<evidence type="ECO:0000256" key="6">
    <source>
        <dbReference type="ARBA" id="ARBA00022741"/>
    </source>
</evidence>
<dbReference type="EMBL" id="QGMH01000211">
    <property type="protein sequence ID" value="TVY22996.1"/>
    <property type="molecule type" value="Genomic_DNA"/>
</dbReference>
<evidence type="ECO:0000256" key="12">
    <source>
        <dbReference type="ARBA" id="ARBA00030268"/>
    </source>
</evidence>
<dbReference type="GO" id="GO:1990904">
    <property type="term" value="C:ribonucleoprotein complex"/>
    <property type="evidence" value="ECO:0007669"/>
    <property type="project" value="UniProtKB-KW"/>
</dbReference>
<evidence type="ECO:0000259" key="19">
    <source>
        <dbReference type="SMART" id="SM01403"/>
    </source>
</evidence>
<dbReference type="GO" id="GO:0004830">
    <property type="term" value="F:tryptophan-tRNA ligase activity"/>
    <property type="evidence" value="ECO:0007669"/>
    <property type="project" value="UniProtKB-EC"/>
</dbReference>
<dbReference type="FunFam" id="3.30.70.600:FF:000003">
    <property type="entry name" value="30S ribosomal protein S10"/>
    <property type="match status" value="1"/>
</dbReference>
<dbReference type="RefSeq" id="XP_031001784.1">
    <property type="nucleotide sequence ID" value="XM_031152072.1"/>
</dbReference>
<keyword evidence="9" id="KW-0689">Ribosomal protein</keyword>
<dbReference type="InterPro" id="IPR002305">
    <property type="entry name" value="aa-tRNA-synth_Ic"/>
</dbReference>
<dbReference type="InterPro" id="IPR014729">
    <property type="entry name" value="Rossmann-like_a/b/a_fold"/>
</dbReference>
<dbReference type="Pfam" id="PF00338">
    <property type="entry name" value="Ribosomal_S10"/>
    <property type="match status" value="1"/>
</dbReference>
<dbReference type="PROSITE" id="PS00178">
    <property type="entry name" value="AA_TRNA_LIGASE_I"/>
    <property type="match status" value="1"/>
</dbReference>
<evidence type="ECO:0000256" key="13">
    <source>
        <dbReference type="ARBA" id="ARBA00035261"/>
    </source>
</evidence>
<comment type="caution">
    <text evidence="20">The sequence shown here is derived from an EMBL/GenBank/DDBJ whole genome shotgun (WGS) entry which is preliminary data.</text>
</comment>
<dbReference type="NCBIfam" id="TIGR00233">
    <property type="entry name" value="trpS"/>
    <property type="match status" value="1"/>
</dbReference>
<dbReference type="GO" id="GO:0005524">
    <property type="term" value="F:ATP binding"/>
    <property type="evidence" value="ECO:0007669"/>
    <property type="project" value="UniProtKB-KW"/>
</dbReference>
<dbReference type="HAMAP" id="MF_00140_B">
    <property type="entry name" value="Trp_tRNA_synth_B"/>
    <property type="match status" value="1"/>
</dbReference>
<dbReference type="OrthoDB" id="15808at2759"/>
<dbReference type="GeneID" id="41987338"/>
<dbReference type="SUPFAM" id="SSF52374">
    <property type="entry name" value="Nucleotidylyl transferase"/>
    <property type="match status" value="1"/>
</dbReference>
<dbReference type="InterPro" id="IPR036838">
    <property type="entry name" value="Ribosomal_uS10_dom_sf"/>
</dbReference>
<evidence type="ECO:0000256" key="11">
    <source>
        <dbReference type="ARBA" id="ARBA00023274"/>
    </source>
</evidence>
<feature type="domain" description="Small ribosomal subunit protein uS10" evidence="19">
    <location>
        <begin position="130"/>
        <end position="227"/>
    </location>
</feature>
<dbReference type="GO" id="GO:0005759">
    <property type="term" value="C:mitochondrial matrix"/>
    <property type="evidence" value="ECO:0007669"/>
    <property type="project" value="UniProtKB-SubCell"/>
</dbReference>
<dbReference type="InterPro" id="IPR050203">
    <property type="entry name" value="Trp-tRNA_synthetase"/>
</dbReference>
<dbReference type="InterPro" id="IPR027486">
    <property type="entry name" value="Ribosomal_uS10_dom"/>
</dbReference>
<accession>A0A8H8QUZ1</accession>
<dbReference type="PANTHER" id="PTHR43766:SF1">
    <property type="entry name" value="TRYPTOPHAN--TRNA LIGASE, MITOCHONDRIAL"/>
    <property type="match status" value="1"/>
</dbReference>
<keyword evidence="10" id="KW-0030">Aminoacyl-tRNA synthetase</keyword>
<evidence type="ECO:0000256" key="4">
    <source>
        <dbReference type="ARBA" id="ARBA00013161"/>
    </source>
</evidence>
<dbReference type="GO" id="GO:0070183">
    <property type="term" value="P:mitochondrial tryptophanyl-tRNA aminoacylation"/>
    <property type="evidence" value="ECO:0007669"/>
    <property type="project" value="TreeGrafter"/>
</dbReference>
<evidence type="ECO:0000256" key="10">
    <source>
        <dbReference type="ARBA" id="ARBA00023146"/>
    </source>
</evidence>
<evidence type="ECO:0000256" key="2">
    <source>
        <dbReference type="ARBA" id="ARBA00005594"/>
    </source>
</evidence>
<evidence type="ECO:0000256" key="14">
    <source>
        <dbReference type="ARBA" id="ARBA00042916"/>
    </source>
</evidence>
<organism evidence="20 21">
    <name type="scientific">Lachnellula hyalina</name>
    <dbReference type="NCBI Taxonomy" id="1316788"/>
    <lineage>
        <taxon>Eukaryota</taxon>
        <taxon>Fungi</taxon>
        <taxon>Dikarya</taxon>
        <taxon>Ascomycota</taxon>
        <taxon>Pezizomycotina</taxon>
        <taxon>Leotiomycetes</taxon>
        <taxon>Helotiales</taxon>
        <taxon>Lachnaceae</taxon>
        <taxon>Lachnellula</taxon>
    </lineage>
</organism>
<evidence type="ECO:0000256" key="17">
    <source>
        <dbReference type="ARBA" id="ARBA00078476"/>
    </source>
</evidence>
<keyword evidence="7" id="KW-0067">ATP-binding</keyword>
<evidence type="ECO:0000256" key="5">
    <source>
        <dbReference type="ARBA" id="ARBA00022598"/>
    </source>
</evidence>
<dbReference type="EC" id="6.1.1.2" evidence="4"/>
<keyword evidence="6" id="KW-0547">Nucleotide-binding</keyword>
<dbReference type="Gene3D" id="3.30.70.600">
    <property type="entry name" value="Ribosomal protein S10 domain"/>
    <property type="match status" value="1"/>
</dbReference>
<reference evidence="20 21" key="1">
    <citation type="submission" date="2018-05" db="EMBL/GenBank/DDBJ databases">
        <title>Genome sequencing and assembly of the regulated plant pathogen Lachnellula willkommii and related sister species for the development of diagnostic species identification markers.</title>
        <authorList>
            <person name="Giroux E."/>
            <person name="Bilodeau G."/>
        </authorList>
    </citation>
    <scope>NUCLEOTIDE SEQUENCE [LARGE SCALE GENOMIC DNA]</scope>
    <source>
        <strain evidence="20 21">CBS 185.66</strain>
    </source>
</reference>
<dbReference type="Gene3D" id="1.10.240.10">
    <property type="entry name" value="Tyrosyl-Transfer RNA Synthetase"/>
    <property type="match status" value="1"/>
</dbReference>
<evidence type="ECO:0000256" key="3">
    <source>
        <dbReference type="ARBA" id="ARBA00007102"/>
    </source>
</evidence>
<evidence type="ECO:0000256" key="15">
    <source>
        <dbReference type="ARBA" id="ARBA00049929"/>
    </source>
</evidence>
<protein>
    <recommendedName>
        <fullName evidence="13">Small ribosomal subunit protein uS10m</fullName>
        <ecNumber evidence="4">6.1.1.2</ecNumber>
    </recommendedName>
    <alternativeName>
        <fullName evidence="14">37S ribosomal protein S10, mitochondrial</fullName>
    </alternativeName>
    <alternativeName>
        <fullName evidence="17">Mitochondrial ribosomal small subunit protein 10</fullName>
    </alternativeName>
    <alternativeName>
        <fullName evidence="16">Tryptophan--tRNA ligase, mitochondrial</fullName>
    </alternativeName>
    <alternativeName>
        <fullName evidence="12">Tryptophanyl-tRNA synthetase</fullName>
    </alternativeName>
</protein>
<sequence length="641" mass="71509">MTSAIRLPWRTLMRSVPNPLAPASLLLKAQPPNPSRPAFSSRYATKTAEPPLSTANVESAEASSTARQVQASSPSLDIETPVAAPPAEERPQYGQYTEQKDLDFRLPRSVQAVYLRPLKRQAEYGVPSCDLQMRSYSVRNLEFFADFALRAAYYLGLPASGPVPLPRILERWTVPKGNFIHKKSQENFERRTVRRLIQIKDGNPETVGIWLAFLRKHAYYGIGMKANVFEFSKLGVGKNMDLEMEQMKDTLDKTWSQIGVKKDKRSGPTADKIMELINKEDSRAATHGNAPMVIFSGIQPTGVPHLGNYLGALQQWVRLQNTAHPSTKLLYSIVDLHAITVPQDPERLRRWKRETLATLVAIGLDPDRSILFYQSSVPAHSELMWILSCTASMGYLSRMTQWKSKLQLKDDASPLDEGSKSKLKLGLFSYPVLQAADILVHRATHVPVGEDQSQHLEFARECVTNFNHAYGPDLVAPQTIMSPAKRVMSLQDPHLKMSKSHSDPRSRILITDPPDVIHKKMMAALTDSTNSVSYDPENRPGVSNLLQLLSHFNGEGKSAQELALKYANFGLGQFKSAVAESISESLSPIRTKYEQVLAADGGRYLDHVWMQGGVKAKESADATMYVTLEVIPRAKQQLIVI</sequence>
<dbReference type="FunFam" id="1.10.240.10:FF:000002">
    <property type="entry name" value="Tryptophan--tRNA ligase"/>
    <property type="match status" value="1"/>
</dbReference>
<keyword evidence="8" id="KW-0648">Protein biosynthesis</keyword>
<dbReference type="PRINTS" id="PR01039">
    <property type="entry name" value="TRNASYNTHTRP"/>
</dbReference>
<keyword evidence="21" id="KW-1185">Reference proteome</keyword>
<comment type="subcellular location">
    <subcellularLocation>
        <location evidence="1">Mitochondrion matrix</location>
    </subcellularLocation>
</comment>
<feature type="region of interest" description="Disordered" evidence="18">
    <location>
        <begin position="26"/>
        <end position="100"/>
    </location>
</feature>
<dbReference type="Proteomes" id="UP000431533">
    <property type="component" value="Unassembled WGS sequence"/>
</dbReference>
<gene>
    <name evidence="20" type="primary">msw1</name>
    <name evidence="20" type="ORF">LHYA1_G007140</name>
</gene>
<dbReference type="Pfam" id="PF00579">
    <property type="entry name" value="tRNA-synt_1b"/>
    <property type="match status" value="1"/>
</dbReference>
<dbReference type="CDD" id="cd00806">
    <property type="entry name" value="TrpRS_core"/>
    <property type="match status" value="1"/>
</dbReference>
<dbReference type="GO" id="GO:0005840">
    <property type="term" value="C:ribosome"/>
    <property type="evidence" value="ECO:0007669"/>
    <property type="project" value="UniProtKB-KW"/>
</dbReference>
<evidence type="ECO:0000256" key="8">
    <source>
        <dbReference type="ARBA" id="ARBA00022917"/>
    </source>
</evidence>
<dbReference type="SUPFAM" id="SSF54999">
    <property type="entry name" value="Ribosomal protein S10"/>
    <property type="match status" value="1"/>
</dbReference>
<dbReference type="GO" id="GO:0003735">
    <property type="term" value="F:structural constituent of ribosome"/>
    <property type="evidence" value="ECO:0007669"/>
    <property type="project" value="InterPro"/>
</dbReference>